<protein>
    <submittedName>
        <fullName evidence="1">Uncharacterized protein</fullName>
    </submittedName>
</protein>
<dbReference type="Proteomes" id="UP000827872">
    <property type="component" value="Linkage Group LG08"/>
</dbReference>
<name>A0ACB8F935_9SAUR</name>
<sequence length="134" mass="14901">MARLFSGEWLAGSSRGAVGGPADHCNPAPLRQRDSSHEERQIRSSSRMGSPEAPEQSSRSSSEFSVQEQEGWEARSHGSDTSAPHSVRGRTKFSPRQLQELEKSFQGQQYLGASEKRRLSKVLKLSPLQSYEKN</sequence>
<dbReference type="EMBL" id="CM037621">
    <property type="protein sequence ID" value="KAH8001730.1"/>
    <property type="molecule type" value="Genomic_DNA"/>
</dbReference>
<evidence type="ECO:0000313" key="2">
    <source>
        <dbReference type="Proteomes" id="UP000827872"/>
    </source>
</evidence>
<keyword evidence="2" id="KW-1185">Reference proteome</keyword>
<proteinExistence type="predicted"/>
<gene>
    <name evidence="1" type="ORF">K3G42_014734</name>
</gene>
<organism evidence="1 2">
    <name type="scientific">Sphaerodactylus townsendi</name>
    <dbReference type="NCBI Taxonomy" id="933632"/>
    <lineage>
        <taxon>Eukaryota</taxon>
        <taxon>Metazoa</taxon>
        <taxon>Chordata</taxon>
        <taxon>Craniata</taxon>
        <taxon>Vertebrata</taxon>
        <taxon>Euteleostomi</taxon>
        <taxon>Lepidosauria</taxon>
        <taxon>Squamata</taxon>
        <taxon>Bifurcata</taxon>
        <taxon>Gekkota</taxon>
        <taxon>Sphaerodactylidae</taxon>
        <taxon>Sphaerodactylus</taxon>
    </lineage>
</organism>
<comment type="caution">
    <text evidence="1">The sequence shown here is derived from an EMBL/GenBank/DDBJ whole genome shotgun (WGS) entry which is preliminary data.</text>
</comment>
<evidence type="ECO:0000313" key="1">
    <source>
        <dbReference type="EMBL" id="KAH8001730.1"/>
    </source>
</evidence>
<accession>A0ACB8F935</accession>
<reference evidence="1" key="1">
    <citation type="submission" date="2021-08" db="EMBL/GenBank/DDBJ databases">
        <title>The first chromosome-level gecko genome reveals the dynamic sex chromosomes of Neotropical dwarf geckos (Sphaerodactylidae: Sphaerodactylus).</title>
        <authorList>
            <person name="Pinto B.J."/>
            <person name="Keating S.E."/>
            <person name="Gamble T."/>
        </authorList>
    </citation>
    <scope>NUCLEOTIDE SEQUENCE</scope>
    <source>
        <strain evidence="1">TG3544</strain>
    </source>
</reference>